<dbReference type="Gene3D" id="3.30.70.3400">
    <property type="match status" value="2"/>
</dbReference>
<dbReference type="Proteomes" id="UP000248012">
    <property type="component" value="Unassembled WGS sequence"/>
</dbReference>
<dbReference type="InterPro" id="IPR022813">
    <property type="entry name" value="SecD/SecF_arch_bac"/>
</dbReference>
<protein>
    <recommendedName>
        <fullName evidence="13 14">Multifunctional fusion protein</fullName>
    </recommendedName>
    <domain>
        <recommendedName>
            <fullName evidence="13">Protein translocase subunit SecD</fullName>
        </recommendedName>
    </domain>
    <domain>
        <recommendedName>
            <fullName evidence="14">Protein-export membrane protein SecF</fullName>
        </recommendedName>
    </domain>
</protein>
<keyword evidence="2 13" id="KW-0813">Transport</keyword>
<feature type="domain" description="Protein export membrane protein SecD/SecF C-terminal" evidence="15">
    <location>
        <begin position="384"/>
        <end position="554"/>
    </location>
</feature>
<dbReference type="GO" id="GO:0043952">
    <property type="term" value="P:protein transport by the Sec complex"/>
    <property type="evidence" value="ECO:0007669"/>
    <property type="project" value="UniProtKB-UniRule"/>
</dbReference>
<dbReference type="Pfam" id="PF21760">
    <property type="entry name" value="SecD_1st"/>
    <property type="match status" value="1"/>
</dbReference>
<evidence type="ECO:0000256" key="3">
    <source>
        <dbReference type="ARBA" id="ARBA00022475"/>
    </source>
</evidence>
<evidence type="ECO:0000256" key="7">
    <source>
        <dbReference type="ARBA" id="ARBA00022989"/>
    </source>
</evidence>
<dbReference type="FunFam" id="1.20.1640.10:FF:000024">
    <property type="entry name" value="Multifunctional fusion protein"/>
    <property type="match status" value="1"/>
</dbReference>
<name>A0A2V4MPV1_9RHOB</name>
<keyword evidence="3 13" id="KW-1003">Cell membrane</keyword>
<dbReference type="InterPro" id="IPR022646">
    <property type="entry name" value="SecD/SecF_CS"/>
</dbReference>
<feature type="transmembrane region" description="Helical" evidence="13">
    <location>
        <begin position="839"/>
        <end position="863"/>
    </location>
</feature>
<organism evidence="18 19">
    <name type="scientific">Litorivita pollutaquae</name>
    <dbReference type="NCBI Taxonomy" id="2200892"/>
    <lineage>
        <taxon>Bacteria</taxon>
        <taxon>Pseudomonadati</taxon>
        <taxon>Pseudomonadota</taxon>
        <taxon>Alphaproteobacteria</taxon>
        <taxon>Rhodobacterales</taxon>
        <taxon>Paracoccaceae</taxon>
        <taxon>Litorivita</taxon>
    </lineage>
</organism>
<feature type="transmembrane region" description="Helical" evidence="13">
    <location>
        <begin position="402"/>
        <end position="420"/>
    </location>
</feature>
<evidence type="ECO:0000256" key="1">
    <source>
        <dbReference type="ARBA" id="ARBA00004651"/>
    </source>
</evidence>
<dbReference type="InterPro" id="IPR005665">
    <property type="entry name" value="SecF_bac"/>
</dbReference>
<feature type="domain" description="Protein export membrane protein SecD/SecF C-terminal" evidence="15">
    <location>
        <begin position="681"/>
        <end position="866"/>
    </location>
</feature>
<evidence type="ECO:0000313" key="19">
    <source>
        <dbReference type="Proteomes" id="UP000248012"/>
    </source>
</evidence>
<feature type="domain" description="SecDF P1 head subdomain" evidence="17">
    <location>
        <begin position="271"/>
        <end position="380"/>
    </location>
</feature>
<evidence type="ECO:0000259" key="15">
    <source>
        <dbReference type="Pfam" id="PF02355"/>
    </source>
</evidence>
<dbReference type="InterPro" id="IPR054384">
    <property type="entry name" value="SecDF_P1_head"/>
</dbReference>
<evidence type="ECO:0000256" key="4">
    <source>
        <dbReference type="ARBA" id="ARBA00022519"/>
    </source>
</evidence>
<evidence type="ECO:0000256" key="9">
    <source>
        <dbReference type="ARBA" id="ARBA00023136"/>
    </source>
</evidence>
<keyword evidence="7 13" id="KW-1133">Transmembrane helix</keyword>
<keyword evidence="9 13" id="KW-0472">Membrane</keyword>
<dbReference type="NCBIfam" id="TIGR00966">
    <property type="entry name" value="transloc_SecF"/>
    <property type="match status" value="1"/>
</dbReference>
<evidence type="ECO:0000256" key="5">
    <source>
        <dbReference type="ARBA" id="ARBA00022692"/>
    </source>
</evidence>
<keyword evidence="19" id="KW-1185">Reference proteome</keyword>
<evidence type="ECO:0000256" key="14">
    <source>
        <dbReference type="HAMAP-Rule" id="MF_01464"/>
    </source>
</evidence>
<evidence type="ECO:0000256" key="10">
    <source>
        <dbReference type="ARBA" id="ARBA00059018"/>
    </source>
</evidence>
<dbReference type="GO" id="GO:0065002">
    <property type="term" value="P:intracellular protein transmembrane transport"/>
    <property type="evidence" value="ECO:0007669"/>
    <property type="project" value="UniProtKB-UniRule"/>
</dbReference>
<evidence type="ECO:0000256" key="6">
    <source>
        <dbReference type="ARBA" id="ARBA00022927"/>
    </source>
</evidence>
<dbReference type="PRINTS" id="PR01755">
    <property type="entry name" value="SECFTRNLCASE"/>
</dbReference>
<dbReference type="GO" id="GO:0015450">
    <property type="term" value="F:protein-transporting ATPase activity"/>
    <property type="evidence" value="ECO:0007669"/>
    <property type="project" value="InterPro"/>
</dbReference>
<comment type="similarity">
    <text evidence="14">Belongs to the SecD/SecF family. SecF subfamily.</text>
</comment>
<feature type="transmembrane region" description="Helical" evidence="13">
    <location>
        <begin position="498"/>
        <end position="520"/>
    </location>
</feature>
<feature type="transmembrane region" description="Helical" evidence="13">
    <location>
        <begin position="708"/>
        <end position="728"/>
    </location>
</feature>
<feature type="transmembrane region" description="Helical" evidence="13">
    <location>
        <begin position="815"/>
        <end position="833"/>
    </location>
</feature>
<evidence type="ECO:0000256" key="12">
    <source>
        <dbReference type="ARBA" id="ARBA00061053"/>
    </source>
</evidence>
<feature type="transmembrane region" description="Helical" evidence="13">
    <location>
        <begin position="735"/>
        <end position="757"/>
    </location>
</feature>
<evidence type="ECO:0000256" key="8">
    <source>
        <dbReference type="ARBA" id="ARBA00023010"/>
    </source>
</evidence>
<keyword evidence="4" id="KW-0997">Cell inner membrane</keyword>
<dbReference type="Pfam" id="PF22599">
    <property type="entry name" value="SecDF_P1_head"/>
    <property type="match status" value="1"/>
</dbReference>
<feature type="transmembrane region" description="Helical" evidence="13">
    <location>
        <begin position="763"/>
        <end position="784"/>
    </location>
</feature>
<evidence type="ECO:0000256" key="2">
    <source>
        <dbReference type="ARBA" id="ARBA00022448"/>
    </source>
</evidence>
<dbReference type="PANTHER" id="PTHR30081:SF1">
    <property type="entry name" value="PROTEIN TRANSLOCASE SUBUNIT SECD"/>
    <property type="match status" value="1"/>
</dbReference>
<dbReference type="RefSeq" id="WP_110794332.1">
    <property type="nucleotide sequence ID" value="NZ_KZ826481.1"/>
</dbReference>
<comment type="function">
    <text evidence="10 13">Part of the Sec protein translocase complex. Interacts with the SecYEG preprotein conducting channel. SecDF uses the proton motive force (PMF) to complete protein translocation after the ATP-dependent function of SecA.</text>
</comment>
<dbReference type="NCBIfam" id="TIGR01129">
    <property type="entry name" value="secD"/>
    <property type="match status" value="1"/>
</dbReference>
<keyword evidence="6 13" id="KW-0653">Protein transport</keyword>
<comment type="subunit">
    <text evidence="14">Forms a complex with SecD. Part of the essential Sec protein translocation apparatus which comprises SecA, SecYEG and auxiliary proteins SecDF-YajC and YidC.</text>
</comment>
<evidence type="ECO:0000256" key="13">
    <source>
        <dbReference type="HAMAP-Rule" id="MF_01463"/>
    </source>
</evidence>
<keyword evidence="5 13" id="KW-0812">Transmembrane</keyword>
<dbReference type="HAMAP" id="MF_01464_B">
    <property type="entry name" value="SecF_B"/>
    <property type="match status" value="1"/>
</dbReference>
<feature type="domain" description="Protein translocase subunit SecDF P1" evidence="16">
    <location>
        <begin position="196"/>
        <end position="253"/>
    </location>
</feature>
<evidence type="ECO:0000313" key="18">
    <source>
        <dbReference type="EMBL" id="PYC48751.1"/>
    </source>
</evidence>
<evidence type="ECO:0000256" key="11">
    <source>
        <dbReference type="ARBA" id="ARBA00060856"/>
    </source>
</evidence>
<dbReference type="HAMAP" id="MF_01463_B">
    <property type="entry name" value="SecD_B"/>
    <property type="match status" value="1"/>
</dbReference>
<feature type="transmembrane region" description="Helical" evidence="13">
    <location>
        <begin position="526"/>
        <end position="554"/>
    </location>
</feature>
<comment type="similarity">
    <text evidence="11">In the C-terminal section; belongs to the SecD/SecF family. SecF subfamily.</text>
</comment>
<dbReference type="AlphaFoldDB" id="A0A2V4MPV1"/>
<dbReference type="EMBL" id="QFVT01000002">
    <property type="protein sequence ID" value="PYC48751.1"/>
    <property type="molecule type" value="Genomic_DNA"/>
</dbReference>
<dbReference type="NCBIfam" id="TIGR00916">
    <property type="entry name" value="2A0604s01"/>
    <property type="match status" value="2"/>
</dbReference>
<dbReference type="PANTHER" id="PTHR30081">
    <property type="entry name" value="PROTEIN-EXPORT MEMBRANE PROTEIN SEC"/>
    <property type="match status" value="1"/>
</dbReference>
<dbReference type="OrthoDB" id="9805019at2"/>
<gene>
    <name evidence="14" type="primary">secF</name>
    <name evidence="13" type="synonym">secD</name>
    <name evidence="18" type="ORF">DI396_01190</name>
</gene>
<dbReference type="InterPro" id="IPR055344">
    <property type="entry name" value="SecD_SecF_C_bact"/>
</dbReference>
<dbReference type="InterPro" id="IPR022645">
    <property type="entry name" value="SecD/SecF_bac"/>
</dbReference>
<proteinExistence type="inferred from homology"/>
<comment type="caution">
    <text evidence="13">Lacks conserved residue(s) required for the propagation of feature annotation.</text>
</comment>
<dbReference type="InterPro" id="IPR005791">
    <property type="entry name" value="SecD"/>
</dbReference>
<dbReference type="InterPro" id="IPR048634">
    <property type="entry name" value="SecD_SecF_C"/>
</dbReference>
<dbReference type="Gene3D" id="3.30.1360.200">
    <property type="match status" value="1"/>
</dbReference>
<evidence type="ECO:0000259" key="17">
    <source>
        <dbReference type="Pfam" id="PF22599"/>
    </source>
</evidence>
<dbReference type="NCBIfam" id="NF009583">
    <property type="entry name" value="PRK13024.1-3"/>
    <property type="match status" value="1"/>
</dbReference>
<reference evidence="18 19" key="1">
    <citation type="submission" date="2018-05" db="EMBL/GenBank/DDBJ databases">
        <title>Oceanovita maritima gen. nov., sp. nov., a marine bacterium in the family Rhodobacteraceae isolated from surface seawater of Lundu port Xiamen, China.</title>
        <authorList>
            <person name="Hetharua B.H."/>
            <person name="Min D."/>
            <person name="Liao H."/>
            <person name="Tian Y."/>
        </authorList>
    </citation>
    <scope>NUCLEOTIDE SEQUENCE [LARGE SCALE GENOMIC DNA]</scope>
    <source>
        <strain evidence="18 19">FSX-11</strain>
    </source>
</reference>
<dbReference type="GO" id="GO:0005886">
    <property type="term" value="C:plasma membrane"/>
    <property type="evidence" value="ECO:0007669"/>
    <property type="project" value="UniProtKB-SubCell"/>
</dbReference>
<evidence type="ECO:0000259" key="16">
    <source>
        <dbReference type="Pfam" id="PF21760"/>
    </source>
</evidence>
<dbReference type="Pfam" id="PF02355">
    <property type="entry name" value="SecD_SecF_C"/>
    <property type="match status" value="2"/>
</dbReference>
<feature type="transmembrane region" description="Helical" evidence="13">
    <location>
        <begin position="585"/>
        <end position="603"/>
    </location>
</feature>
<dbReference type="Gene3D" id="1.20.1640.10">
    <property type="entry name" value="Multidrug efflux transporter AcrB transmembrane domain"/>
    <property type="match status" value="2"/>
</dbReference>
<comment type="similarity">
    <text evidence="13">Belongs to the SecD/SecF family. SecD subfamily.</text>
</comment>
<comment type="similarity">
    <text evidence="12">In the N-terminal section; belongs to the SecD/SecF family. SecD subfamily.</text>
</comment>
<accession>A0A2V4MPV1</accession>
<dbReference type="FunFam" id="1.20.1640.10:FF:000004">
    <property type="entry name" value="Protein translocase subunit SecD"/>
    <property type="match status" value="1"/>
</dbReference>
<dbReference type="InterPro" id="IPR048631">
    <property type="entry name" value="SecD_1st"/>
</dbReference>
<dbReference type="Pfam" id="PF07549">
    <property type="entry name" value="Sec_GG"/>
    <property type="match status" value="2"/>
</dbReference>
<comment type="subcellular location">
    <subcellularLocation>
        <location evidence="1 13">Cell membrane</location>
        <topology evidence="1 13">Multi-pass membrane protein</topology>
    </subcellularLocation>
</comment>
<comment type="caution">
    <text evidence="18">The sequence shown here is derived from an EMBL/GenBank/DDBJ whole genome shotgun (WGS) entry which is preliminary data.</text>
</comment>
<keyword evidence="8 13" id="KW-0811">Translocation</keyword>
<comment type="subunit">
    <text evidence="13">Forms a complex with SecF. Part of the essential Sec protein translocation apparatus which comprises SecA, SecYEG and auxiliary proteins SecDF-YajC and YidC.</text>
</comment>
<dbReference type="SUPFAM" id="SSF82866">
    <property type="entry name" value="Multidrug efflux transporter AcrB transmembrane domain"/>
    <property type="match status" value="2"/>
</dbReference>
<dbReference type="FunFam" id="3.30.1360.200:FF:000002">
    <property type="entry name" value="Preprotein translocase subunit SecD"/>
    <property type="match status" value="1"/>
</dbReference>
<dbReference type="GO" id="GO:0006605">
    <property type="term" value="P:protein targeting"/>
    <property type="evidence" value="ECO:0007669"/>
    <property type="project" value="UniProtKB-UniRule"/>
</dbReference>
<sequence>MLQIDLWKRITIWGLVALGLLLALPNGFYSRVERHNDAVAAITAIEAGEKSQSEYALSAAELDDDAGLWPSFLPSRLVNLGLDLRGGAHLLAEVQTAEVYNTRVQAMWPEIRDLLREERATVGTIRLQPASDDTLRVRIGNADQAARAAELVRGLARPVVSLSGAGASDIDVTVQGTDIVVTLSDAEKIATDERTMQQSLEIIRRRIDEVGTREPTIQRQGSDRILIQVPGIGSAAELIDIIGVTAQLTFNPVVGSTTDPDARAGVGNVVLPSVDEPGRYYIIEKSPVVSGDDLVDAQPSFDQNGRPAVNFRFDTTGARKFGNYTADNIGSPFAIVLDNEVISAPVIQSHIPGGSGIITGNFSVEESTKLAVLLRAGALPTGLEFLEQRTIGPELGADSIEAGKIACIVAFVGVLLLMMVSYGTFGVFANLALIANVVLIFGLLSTVGATLTLPGIAGIVLTIGMAVDANVLVFERIREEMKSAKGAARAIELGYEKALSAIVDANITTFITAVILYMVGSGPVRGFAITLGLGIITSVFTAIFVTRLLVVLWFERKRPKEVLAGRGLKMVPETTNWDFFRRWRVTIGASCLLLLVAAGSFATQGLNFGIDFRGGTTIRTQSVTPVDIASYRGAIDALDLGDVTITEVFDPTFDEDQNVAMVRIQAQDGEEAVSNDMIVAVESALQDVAPEIQFVSVESVGPKVSGELIQTALLAVVLAIAAVLFYIWLRFEWQFAVGAVVALVHDVLLTIGVFAVLQIRFDLTIIAALLTIVGYSLNDTVVVFDRVRENLRKYKTKPLQDVLNLSINETLSRTVMTSVTTLLALIALFVLGGDVIRGFVFAMIWGIVVGTYSSVFVASTVLAKLGVKRDWSKPDSGAAGTQFGDIDA</sequence>